<reference evidence="1" key="1">
    <citation type="journal article" date="2015" name="Nature">
        <title>Complex archaea that bridge the gap between prokaryotes and eukaryotes.</title>
        <authorList>
            <person name="Spang A."/>
            <person name="Saw J.H."/>
            <person name="Jorgensen S.L."/>
            <person name="Zaremba-Niedzwiedzka K."/>
            <person name="Martijn J."/>
            <person name="Lind A.E."/>
            <person name="van Eijk R."/>
            <person name="Schleper C."/>
            <person name="Guy L."/>
            <person name="Ettema T.J."/>
        </authorList>
    </citation>
    <scope>NUCLEOTIDE SEQUENCE</scope>
</reference>
<comment type="caution">
    <text evidence="1">The sequence shown here is derived from an EMBL/GenBank/DDBJ whole genome shotgun (WGS) entry which is preliminary data.</text>
</comment>
<proteinExistence type="predicted"/>
<sequence>MDKATQVFNKIAQDVGKWNSAIKSQIIKNKVTQSRGRFLGTSAVKFNTAQGTRYYLGKGSSSGIQGSLDAARRSAIIKFKTDPADSMTTKQFNKFK</sequence>
<protein>
    <submittedName>
        <fullName evidence="1">Uncharacterized protein</fullName>
    </submittedName>
</protein>
<name>A0A0F9JWD5_9ZZZZ</name>
<dbReference type="EMBL" id="LAZR01009190">
    <property type="protein sequence ID" value="KKM74129.1"/>
    <property type="molecule type" value="Genomic_DNA"/>
</dbReference>
<organism evidence="1">
    <name type="scientific">marine sediment metagenome</name>
    <dbReference type="NCBI Taxonomy" id="412755"/>
    <lineage>
        <taxon>unclassified sequences</taxon>
        <taxon>metagenomes</taxon>
        <taxon>ecological metagenomes</taxon>
    </lineage>
</organism>
<dbReference type="AlphaFoldDB" id="A0A0F9JWD5"/>
<gene>
    <name evidence="1" type="ORF">LCGC14_1403500</name>
</gene>
<evidence type="ECO:0000313" key="1">
    <source>
        <dbReference type="EMBL" id="KKM74129.1"/>
    </source>
</evidence>
<accession>A0A0F9JWD5</accession>